<feature type="compositionally biased region" description="Low complexity" evidence="3">
    <location>
        <begin position="108"/>
        <end position="140"/>
    </location>
</feature>
<comment type="caution">
    <text evidence="4">The sequence shown here is derived from an EMBL/GenBank/DDBJ whole genome shotgun (WGS) entry which is preliminary data.</text>
</comment>
<dbReference type="Proteomes" id="UP001337655">
    <property type="component" value="Unassembled WGS sequence"/>
</dbReference>
<comment type="similarity">
    <text evidence="1">Belongs to the SPT2 family.</text>
</comment>
<feature type="compositionally biased region" description="Polar residues" evidence="3">
    <location>
        <begin position="97"/>
        <end position="107"/>
    </location>
</feature>
<dbReference type="RefSeq" id="XP_064663175.1">
    <property type="nucleotide sequence ID" value="XM_064798848.1"/>
</dbReference>
<evidence type="ECO:0000256" key="3">
    <source>
        <dbReference type="SAM" id="MobiDB-lite"/>
    </source>
</evidence>
<feature type="compositionally biased region" description="Polar residues" evidence="3">
    <location>
        <begin position="158"/>
        <end position="169"/>
    </location>
</feature>
<feature type="region of interest" description="Disordered" evidence="3">
    <location>
        <begin position="1"/>
        <end position="354"/>
    </location>
</feature>
<evidence type="ECO:0000313" key="5">
    <source>
        <dbReference type="Proteomes" id="UP001337655"/>
    </source>
</evidence>
<dbReference type="SMART" id="SM00784">
    <property type="entry name" value="SPT2"/>
    <property type="match status" value="1"/>
</dbReference>
<feature type="compositionally biased region" description="Polar residues" evidence="3">
    <location>
        <begin position="33"/>
        <end position="48"/>
    </location>
</feature>
<feature type="compositionally biased region" description="Polar residues" evidence="3">
    <location>
        <begin position="77"/>
        <end position="90"/>
    </location>
</feature>
<dbReference type="InterPro" id="IPR013256">
    <property type="entry name" value="Chromatin_SPT2"/>
</dbReference>
<evidence type="ECO:0000256" key="1">
    <source>
        <dbReference type="ARBA" id="ARBA00006461"/>
    </source>
</evidence>
<keyword evidence="5" id="KW-1185">Reference proteome</keyword>
<evidence type="ECO:0000313" key="4">
    <source>
        <dbReference type="EMBL" id="KAK5174506.1"/>
    </source>
</evidence>
<feature type="compositionally biased region" description="Basic and acidic residues" evidence="3">
    <location>
        <begin position="325"/>
        <end position="335"/>
    </location>
</feature>
<sequence length="354" mass="37513">MSSFSSILQSLGGQQQQGAQQGPAKQPASSASRLQINGQRAQSSSNVANGAKLTPNNAAAGVKRKSAEPEIAASAKTARTTPAGSASSRFQLAPKAVSQQRPATTAATSSPGPRQPTSSSQRPSSATPTSSATTNAAPAPKRGYLAALERGKAAHQATAKTASTPTYKNEPTKRIPTKRERERMKAEAKAQQRAGGKSLVDRSRSNTPLTGRAGAAAAAAPLPKKVPKPELSYKGTMKSASAPAEPARPSTQSKAKPASSRSRINEYADWDELDEVDDYGEEDEDEGGYVSDASSDMEGGFDDVQKEEMMSRKLAQKEDEEALAEEERLKREKEARRRRLAQMNSAAAAGRKRY</sequence>
<gene>
    <name evidence="4" type="ORF">LTR77_001586</name>
</gene>
<reference evidence="4 5" key="1">
    <citation type="submission" date="2023-08" db="EMBL/GenBank/DDBJ databases">
        <title>Black Yeasts Isolated from many extreme environments.</title>
        <authorList>
            <person name="Coleine C."/>
            <person name="Stajich J.E."/>
            <person name="Selbmann L."/>
        </authorList>
    </citation>
    <scope>NUCLEOTIDE SEQUENCE [LARGE SCALE GENOMIC DNA]</scope>
    <source>
        <strain evidence="4 5">CCFEE 5935</strain>
    </source>
</reference>
<feature type="compositionally biased region" description="Low complexity" evidence="3">
    <location>
        <begin position="239"/>
        <end position="250"/>
    </location>
</feature>
<feature type="compositionally biased region" description="Polar residues" evidence="3">
    <location>
        <begin position="251"/>
        <end position="262"/>
    </location>
</feature>
<feature type="compositionally biased region" description="Low complexity" evidence="3">
    <location>
        <begin position="1"/>
        <end position="32"/>
    </location>
</feature>
<name>A0AAV9PNZ3_9PEZI</name>
<proteinExistence type="inferred from homology"/>
<dbReference type="Pfam" id="PF08243">
    <property type="entry name" value="SPT2"/>
    <property type="match status" value="1"/>
</dbReference>
<accession>A0AAV9PNZ3</accession>
<organism evidence="4 5">
    <name type="scientific">Saxophila tyrrhenica</name>
    <dbReference type="NCBI Taxonomy" id="1690608"/>
    <lineage>
        <taxon>Eukaryota</taxon>
        <taxon>Fungi</taxon>
        <taxon>Dikarya</taxon>
        <taxon>Ascomycota</taxon>
        <taxon>Pezizomycotina</taxon>
        <taxon>Dothideomycetes</taxon>
        <taxon>Dothideomycetidae</taxon>
        <taxon>Mycosphaerellales</taxon>
        <taxon>Extremaceae</taxon>
        <taxon>Saxophila</taxon>
    </lineage>
</organism>
<evidence type="ECO:0008006" key="6">
    <source>
        <dbReference type="Google" id="ProtNLM"/>
    </source>
</evidence>
<feature type="compositionally biased region" description="Acidic residues" evidence="3">
    <location>
        <begin position="268"/>
        <end position="287"/>
    </location>
</feature>
<dbReference type="GeneID" id="89922934"/>
<feature type="compositionally biased region" description="Basic and acidic residues" evidence="3">
    <location>
        <begin position="170"/>
        <end position="190"/>
    </location>
</feature>
<feature type="compositionally biased region" description="Basic and acidic residues" evidence="3">
    <location>
        <begin position="303"/>
        <end position="317"/>
    </location>
</feature>
<protein>
    <recommendedName>
        <fullName evidence="6">SPT2 chromatin protein</fullName>
    </recommendedName>
</protein>
<dbReference type="EMBL" id="JAVRRT010000002">
    <property type="protein sequence ID" value="KAK5174506.1"/>
    <property type="molecule type" value="Genomic_DNA"/>
</dbReference>
<dbReference type="AlphaFoldDB" id="A0AAV9PNZ3"/>
<evidence type="ECO:0000256" key="2">
    <source>
        <dbReference type="ARBA" id="ARBA00023054"/>
    </source>
</evidence>
<keyword evidence="2" id="KW-0175">Coiled coil</keyword>